<comment type="caution">
    <text evidence="2">The sequence shown here is derived from an EMBL/GenBank/DDBJ whole genome shotgun (WGS) entry which is preliminary data.</text>
</comment>
<accession>A0AAN8XY41</accession>
<sequence length="25" mass="2942">MEKQKRKQLDQLPNQSNSKPSLLCQ</sequence>
<protein>
    <submittedName>
        <fullName evidence="2">Uncharacterized protein</fullName>
    </submittedName>
</protein>
<feature type="region of interest" description="Disordered" evidence="1">
    <location>
        <begin position="1"/>
        <end position="25"/>
    </location>
</feature>
<dbReference type="AlphaFoldDB" id="A0AAN8XY41"/>
<dbReference type="EMBL" id="JBANQN010000040">
    <property type="protein sequence ID" value="KAK6772585.1"/>
    <property type="molecule type" value="Genomic_DNA"/>
</dbReference>
<gene>
    <name evidence="2" type="ORF">RDI58_030204</name>
</gene>
<name>A0AAN8XY41_SOLBU</name>
<evidence type="ECO:0000313" key="2">
    <source>
        <dbReference type="EMBL" id="KAK6772585.1"/>
    </source>
</evidence>
<proteinExistence type="predicted"/>
<evidence type="ECO:0000256" key="1">
    <source>
        <dbReference type="SAM" id="MobiDB-lite"/>
    </source>
</evidence>
<evidence type="ECO:0000313" key="3">
    <source>
        <dbReference type="Proteomes" id="UP001371456"/>
    </source>
</evidence>
<organism evidence="2 3">
    <name type="scientific">Solanum bulbocastanum</name>
    <name type="common">Wild potato</name>
    <dbReference type="NCBI Taxonomy" id="147425"/>
    <lineage>
        <taxon>Eukaryota</taxon>
        <taxon>Viridiplantae</taxon>
        <taxon>Streptophyta</taxon>
        <taxon>Embryophyta</taxon>
        <taxon>Tracheophyta</taxon>
        <taxon>Spermatophyta</taxon>
        <taxon>Magnoliopsida</taxon>
        <taxon>eudicotyledons</taxon>
        <taxon>Gunneridae</taxon>
        <taxon>Pentapetalae</taxon>
        <taxon>asterids</taxon>
        <taxon>lamiids</taxon>
        <taxon>Solanales</taxon>
        <taxon>Solanaceae</taxon>
        <taxon>Solanoideae</taxon>
        <taxon>Solaneae</taxon>
        <taxon>Solanum</taxon>
    </lineage>
</organism>
<feature type="compositionally biased region" description="Polar residues" evidence="1">
    <location>
        <begin position="11"/>
        <end position="25"/>
    </location>
</feature>
<dbReference type="Proteomes" id="UP001371456">
    <property type="component" value="Unassembled WGS sequence"/>
</dbReference>
<reference evidence="2 3" key="1">
    <citation type="submission" date="2024-02" db="EMBL/GenBank/DDBJ databases">
        <title>de novo genome assembly of Solanum bulbocastanum strain 11H21.</title>
        <authorList>
            <person name="Hosaka A.J."/>
        </authorList>
    </citation>
    <scope>NUCLEOTIDE SEQUENCE [LARGE SCALE GENOMIC DNA]</scope>
    <source>
        <tissue evidence="2">Young leaves</tissue>
    </source>
</reference>
<keyword evidence="3" id="KW-1185">Reference proteome</keyword>